<dbReference type="AlphaFoldDB" id="A0A1G8TKX3"/>
<gene>
    <name evidence="2" type="ORF">SAMN05421806_101330</name>
</gene>
<keyword evidence="1" id="KW-0732">Signal</keyword>
<evidence type="ECO:0000256" key="1">
    <source>
        <dbReference type="SAM" id="SignalP"/>
    </source>
</evidence>
<proteinExistence type="predicted"/>
<accession>A0A1G8TKX3</accession>
<dbReference type="STRING" id="417292.SAMN05421806_101330"/>
<feature type="signal peptide" evidence="1">
    <location>
        <begin position="1"/>
        <end position="17"/>
    </location>
</feature>
<dbReference type="RefSeq" id="WP_093606817.1">
    <property type="nucleotide sequence ID" value="NZ_FNFF01000001.1"/>
</dbReference>
<evidence type="ECO:0008006" key="4">
    <source>
        <dbReference type="Google" id="ProtNLM"/>
    </source>
</evidence>
<dbReference type="EMBL" id="FNFF01000001">
    <property type="protein sequence ID" value="SDJ42199.1"/>
    <property type="molecule type" value="Genomic_DNA"/>
</dbReference>
<organism evidence="2 3">
    <name type="scientific">Streptomyces indicus</name>
    <dbReference type="NCBI Taxonomy" id="417292"/>
    <lineage>
        <taxon>Bacteria</taxon>
        <taxon>Bacillati</taxon>
        <taxon>Actinomycetota</taxon>
        <taxon>Actinomycetes</taxon>
        <taxon>Kitasatosporales</taxon>
        <taxon>Streptomycetaceae</taxon>
        <taxon>Streptomyces</taxon>
    </lineage>
</organism>
<sequence length="187" mass="19881">MNTRTAIALLTTALAAAALTGCSGSDTEELSYGEKATKDNLEVSVLRVEAGTSGDLSVLEDAAEYQGRTPYYVRYRVTKTEAGKVDGPSFDVTADGGLLTQLNIMASFPEIEVGADGKPRYKEAPKFEKCIDEPAAAEFGKAPAGASYEGCTIYLSDTGSTAEPKKVEWNKGGLVRSSEDEAYAVWK</sequence>
<evidence type="ECO:0000313" key="3">
    <source>
        <dbReference type="Proteomes" id="UP000199155"/>
    </source>
</evidence>
<protein>
    <recommendedName>
        <fullName evidence="4">Lipoprotein</fullName>
    </recommendedName>
</protein>
<keyword evidence="3" id="KW-1185">Reference proteome</keyword>
<reference evidence="2 3" key="1">
    <citation type="submission" date="2016-10" db="EMBL/GenBank/DDBJ databases">
        <authorList>
            <person name="de Groot N.N."/>
        </authorList>
    </citation>
    <scope>NUCLEOTIDE SEQUENCE [LARGE SCALE GENOMIC DNA]</scope>
    <source>
        <strain evidence="2 3">CGMCC 4.5727</strain>
    </source>
</reference>
<dbReference type="OrthoDB" id="4229445at2"/>
<dbReference type="Proteomes" id="UP000199155">
    <property type="component" value="Unassembled WGS sequence"/>
</dbReference>
<evidence type="ECO:0000313" key="2">
    <source>
        <dbReference type="EMBL" id="SDJ42199.1"/>
    </source>
</evidence>
<feature type="chain" id="PRO_5039341686" description="Lipoprotein" evidence="1">
    <location>
        <begin position="18"/>
        <end position="187"/>
    </location>
</feature>
<dbReference type="PROSITE" id="PS51257">
    <property type="entry name" value="PROKAR_LIPOPROTEIN"/>
    <property type="match status" value="1"/>
</dbReference>
<name>A0A1G8TKX3_9ACTN</name>